<dbReference type="FunFam" id="1.20.90.10:FF:000001">
    <property type="entry name" value="Basic phospholipase A2 homolog"/>
    <property type="match status" value="1"/>
</dbReference>
<evidence type="ECO:0000256" key="4">
    <source>
        <dbReference type="PIRSR" id="PIRSR601211-1"/>
    </source>
</evidence>
<organism evidence="10 11">
    <name type="scientific">Leptobrachium leishanense</name>
    <name type="common">Leishan spiny toad</name>
    <dbReference type="NCBI Taxonomy" id="445787"/>
    <lineage>
        <taxon>Eukaryota</taxon>
        <taxon>Metazoa</taxon>
        <taxon>Chordata</taxon>
        <taxon>Craniata</taxon>
        <taxon>Vertebrata</taxon>
        <taxon>Euteleostomi</taxon>
        <taxon>Amphibia</taxon>
        <taxon>Batrachia</taxon>
        <taxon>Anura</taxon>
        <taxon>Pelobatoidea</taxon>
        <taxon>Megophryidae</taxon>
        <taxon>Leptobrachium</taxon>
    </lineage>
</organism>
<feature type="disulfide bond" evidence="6">
    <location>
        <begin position="96"/>
        <end position="109"/>
    </location>
</feature>
<dbReference type="PANTHER" id="PTHR11716:SF101">
    <property type="entry name" value="BASIC PHOSPHOLIPASE A2 PA-11-LIKE"/>
    <property type="match status" value="1"/>
</dbReference>
<dbReference type="GO" id="GO:0006644">
    <property type="term" value="P:phospholipid metabolic process"/>
    <property type="evidence" value="ECO:0007669"/>
    <property type="project" value="InterPro"/>
</dbReference>
<reference evidence="10" key="2">
    <citation type="submission" date="2025-09" db="UniProtKB">
        <authorList>
            <consortium name="Ensembl"/>
        </authorList>
    </citation>
    <scope>IDENTIFICATION</scope>
</reference>
<evidence type="ECO:0000256" key="8">
    <source>
        <dbReference type="RuleBase" id="RU361236"/>
    </source>
</evidence>
<feature type="binding site" evidence="5">
    <location>
        <position position="50"/>
    </location>
    <ligand>
        <name>Ca(2+)</name>
        <dbReference type="ChEBI" id="CHEBI:29108"/>
    </ligand>
</feature>
<dbReference type="PRINTS" id="PR00389">
    <property type="entry name" value="PHPHLIPASEA2"/>
</dbReference>
<comment type="cofactor">
    <cofactor evidence="5">
        <name>Ca(2+)</name>
        <dbReference type="ChEBI" id="CHEBI:29108"/>
    </cofactor>
    <text evidence="5">Binds 1 Ca(2+) ion per subunit.</text>
</comment>
<evidence type="ECO:0000256" key="7">
    <source>
        <dbReference type="RuleBase" id="RU003654"/>
    </source>
</evidence>
<comment type="catalytic activity">
    <reaction evidence="8">
        <text>a 1,2-diacyl-sn-glycero-3-phosphocholine + H2O = a 1-acyl-sn-glycero-3-phosphocholine + a fatty acid + H(+)</text>
        <dbReference type="Rhea" id="RHEA:15801"/>
        <dbReference type="ChEBI" id="CHEBI:15377"/>
        <dbReference type="ChEBI" id="CHEBI:15378"/>
        <dbReference type="ChEBI" id="CHEBI:28868"/>
        <dbReference type="ChEBI" id="CHEBI:57643"/>
        <dbReference type="ChEBI" id="CHEBI:58168"/>
        <dbReference type="EC" id="3.1.1.4"/>
    </reaction>
</comment>
<dbReference type="GO" id="GO:0050482">
    <property type="term" value="P:arachidonate secretion"/>
    <property type="evidence" value="ECO:0007669"/>
    <property type="project" value="InterPro"/>
</dbReference>
<dbReference type="GO" id="GO:0005543">
    <property type="term" value="F:phospholipid binding"/>
    <property type="evidence" value="ECO:0007669"/>
    <property type="project" value="TreeGrafter"/>
</dbReference>
<dbReference type="InterPro" id="IPR001211">
    <property type="entry name" value="PLA2"/>
</dbReference>
<protein>
    <recommendedName>
        <fullName evidence="8">Phospholipase A2</fullName>
        <ecNumber evidence="8">3.1.1.4</ecNumber>
    </recommendedName>
</protein>
<feature type="disulfide bond" evidence="6">
    <location>
        <begin position="45"/>
        <end position="139"/>
    </location>
</feature>
<keyword evidence="3 6" id="KW-1015">Disulfide bond</keyword>
<dbReference type="GO" id="GO:0005509">
    <property type="term" value="F:calcium ion binding"/>
    <property type="evidence" value="ECO:0007669"/>
    <property type="project" value="InterPro"/>
</dbReference>
<feature type="disulfide bond" evidence="6">
    <location>
        <begin position="78"/>
        <end position="104"/>
    </location>
</feature>
<dbReference type="SUPFAM" id="SSF48619">
    <property type="entry name" value="Phospholipase A2, PLA2"/>
    <property type="match status" value="1"/>
</dbReference>
<dbReference type="Pfam" id="PF00068">
    <property type="entry name" value="Phospholip_A2_1"/>
    <property type="match status" value="1"/>
</dbReference>
<dbReference type="GO" id="GO:0005576">
    <property type="term" value="C:extracellular region"/>
    <property type="evidence" value="ECO:0007669"/>
    <property type="project" value="UniProtKB-SubCell"/>
</dbReference>
<dbReference type="Proteomes" id="UP000694569">
    <property type="component" value="Unplaced"/>
</dbReference>
<dbReference type="EC" id="3.1.1.4" evidence="8"/>
<dbReference type="SMART" id="SM00085">
    <property type="entry name" value="PA2c"/>
    <property type="match status" value="1"/>
</dbReference>
<feature type="domain" description="Phospholipase A2-like central" evidence="9">
    <location>
        <begin position="21"/>
        <end position="140"/>
    </location>
</feature>
<evidence type="ECO:0000256" key="3">
    <source>
        <dbReference type="ARBA" id="ARBA00023157"/>
    </source>
</evidence>
<dbReference type="GO" id="GO:0016042">
    <property type="term" value="P:lipid catabolic process"/>
    <property type="evidence" value="ECO:0007669"/>
    <property type="project" value="InterPro"/>
</dbReference>
<dbReference type="PANTHER" id="PTHR11716">
    <property type="entry name" value="PHOSPHOLIPASE A2 FAMILY MEMBER"/>
    <property type="match status" value="1"/>
</dbReference>
<dbReference type="InterPro" id="IPR036444">
    <property type="entry name" value="PLipase_A2_dom_sf"/>
</dbReference>
<keyword evidence="5 8" id="KW-0106">Calcium</keyword>
<feature type="binding site" evidence="5">
    <location>
        <position position="67"/>
    </location>
    <ligand>
        <name>Ca(2+)</name>
        <dbReference type="ChEBI" id="CHEBI:29108"/>
    </ligand>
</feature>
<feature type="active site" evidence="4">
    <location>
        <position position="112"/>
    </location>
</feature>
<feature type="binding site" evidence="5">
    <location>
        <position position="46"/>
    </location>
    <ligand>
        <name>Ca(2+)</name>
        <dbReference type="ChEBI" id="CHEBI:29108"/>
    </ligand>
</feature>
<dbReference type="CDD" id="cd00125">
    <property type="entry name" value="PLA2c"/>
    <property type="match status" value="1"/>
</dbReference>
<keyword evidence="11" id="KW-1185">Reference proteome</keyword>
<feature type="disulfide bond" evidence="6">
    <location>
        <begin position="62"/>
        <end position="118"/>
    </location>
</feature>
<keyword evidence="8" id="KW-0443">Lipid metabolism</keyword>
<evidence type="ECO:0000256" key="5">
    <source>
        <dbReference type="PIRSR" id="PIRSR601211-2"/>
    </source>
</evidence>
<evidence type="ECO:0000256" key="1">
    <source>
        <dbReference type="ARBA" id="ARBA00004613"/>
    </source>
</evidence>
<keyword evidence="8" id="KW-0732">Signal</keyword>
<dbReference type="Gene3D" id="1.20.90.10">
    <property type="entry name" value="Phospholipase A2 domain"/>
    <property type="match status" value="1"/>
</dbReference>
<feature type="disulfide bond" evidence="6">
    <location>
        <begin position="69"/>
        <end position="111"/>
    </location>
</feature>
<keyword evidence="5" id="KW-0479">Metal-binding</keyword>
<accession>A0A8C5Q7C1</accession>
<evidence type="ECO:0000256" key="2">
    <source>
        <dbReference type="ARBA" id="ARBA00022525"/>
    </source>
</evidence>
<evidence type="ECO:0000256" key="6">
    <source>
        <dbReference type="PIRSR" id="PIRSR601211-3"/>
    </source>
</evidence>
<feature type="active site" evidence="4">
    <location>
        <position position="66"/>
    </location>
</feature>
<dbReference type="PROSITE" id="PS00118">
    <property type="entry name" value="PA2_HIS"/>
    <property type="match status" value="1"/>
</dbReference>
<feature type="binding site" evidence="5">
    <location>
        <position position="48"/>
    </location>
    <ligand>
        <name>Ca(2+)</name>
        <dbReference type="ChEBI" id="CHEBI:29108"/>
    </ligand>
</feature>
<feature type="disulfide bond" evidence="6">
    <location>
        <begin position="47"/>
        <end position="63"/>
    </location>
</feature>
<dbReference type="Ensembl" id="ENSLLET00000035442.1">
    <property type="protein sequence ID" value="ENSLLEP00000034143.1"/>
    <property type="gene ID" value="ENSLLEG00000021363.1"/>
</dbReference>
<dbReference type="AlphaFoldDB" id="A0A8C5Q7C1"/>
<sequence length="151" mass="17084">MASSWYILAFLFVAAAMTQCSILNFGHMIHKVTGKNALSYAFYGCYCGIGGYGYPRDNTDGCCHTHDCCYKHLEQIGCKPKTKDYKFHVVHGNVLCGDRKNDFCAIRSCQCDSMAAICFQVHRSSYSPTYAFYAKPLKCKDPKLHCSMYKF</sequence>
<feature type="signal peptide" evidence="8">
    <location>
        <begin position="1"/>
        <end position="20"/>
    </location>
</feature>
<dbReference type="GO" id="GO:0047498">
    <property type="term" value="F:calcium-dependent phospholipase A2 activity"/>
    <property type="evidence" value="ECO:0007669"/>
    <property type="project" value="TreeGrafter"/>
</dbReference>
<reference evidence="10" key="1">
    <citation type="submission" date="2025-08" db="UniProtKB">
        <authorList>
            <consortium name="Ensembl"/>
        </authorList>
    </citation>
    <scope>IDENTIFICATION</scope>
</reference>
<comment type="subcellular location">
    <subcellularLocation>
        <location evidence="1 8">Secreted</location>
    </subcellularLocation>
</comment>
<proteinExistence type="inferred from homology"/>
<dbReference type="InterPro" id="IPR033113">
    <property type="entry name" value="PLA2_histidine"/>
</dbReference>
<evidence type="ECO:0000259" key="9">
    <source>
        <dbReference type="SMART" id="SM00085"/>
    </source>
</evidence>
<keyword evidence="8" id="KW-0378">Hydrolase</keyword>
<comment type="similarity">
    <text evidence="7">Belongs to the phospholipase A2 family.</text>
</comment>
<feature type="chain" id="PRO_5034767728" description="Phospholipase A2" evidence="8">
    <location>
        <begin position="21"/>
        <end position="151"/>
    </location>
</feature>
<dbReference type="GeneTree" id="ENSGT00940000161504"/>
<evidence type="ECO:0000313" key="10">
    <source>
        <dbReference type="Ensembl" id="ENSLLEP00000034143.1"/>
    </source>
</evidence>
<name>A0A8C5Q7C1_9ANUR</name>
<dbReference type="InterPro" id="IPR016090">
    <property type="entry name" value="PLA2-like_dom"/>
</dbReference>
<keyword evidence="2 8" id="KW-0964">Secreted</keyword>
<evidence type="ECO:0000313" key="11">
    <source>
        <dbReference type="Proteomes" id="UP000694569"/>
    </source>
</evidence>